<evidence type="ECO:0000313" key="7">
    <source>
        <dbReference type="EMBL" id="KAK1757723.1"/>
    </source>
</evidence>
<dbReference type="GO" id="GO:0005634">
    <property type="term" value="C:nucleus"/>
    <property type="evidence" value="ECO:0007669"/>
    <property type="project" value="TreeGrafter"/>
</dbReference>
<dbReference type="GO" id="GO:0008270">
    <property type="term" value="F:zinc ion binding"/>
    <property type="evidence" value="ECO:0007669"/>
    <property type="project" value="UniProtKB-KW"/>
</dbReference>
<dbReference type="CDD" id="cd20071">
    <property type="entry name" value="SET_SMYD"/>
    <property type="match status" value="1"/>
</dbReference>
<keyword evidence="3" id="KW-0862">Zinc</keyword>
<comment type="caution">
    <text evidence="7">The sequence shown here is derived from an EMBL/GenBank/DDBJ whole genome shotgun (WGS) entry which is preliminary data.</text>
</comment>
<feature type="domain" description="SET" evidence="5">
    <location>
        <begin position="4"/>
        <end position="249"/>
    </location>
</feature>
<evidence type="ECO:0000256" key="2">
    <source>
        <dbReference type="ARBA" id="ARBA00022771"/>
    </source>
</evidence>
<keyword evidence="8" id="KW-1185">Reference proteome</keyword>
<dbReference type="PROSITE" id="PS01360">
    <property type="entry name" value="ZF_MYND_1"/>
    <property type="match status" value="1"/>
</dbReference>
<dbReference type="PROSITE" id="PS50280">
    <property type="entry name" value="SET"/>
    <property type="match status" value="1"/>
</dbReference>
<dbReference type="SUPFAM" id="SSF144232">
    <property type="entry name" value="HIT/MYND zinc finger-like"/>
    <property type="match status" value="1"/>
</dbReference>
<dbReference type="Pfam" id="PF00856">
    <property type="entry name" value="SET"/>
    <property type="match status" value="1"/>
</dbReference>
<evidence type="ECO:0000259" key="5">
    <source>
        <dbReference type="PROSITE" id="PS50280"/>
    </source>
</evidence>
<accession>A0AAJ0FBW0</accession>
<dbReference type="SMART" id="SM00317">
    <property type="entry name" value="SET"/>
    <property type="match status" value="1"/>
</dbReference>
<evidence type="ECO:0000313" key="8">
    <source>
        <dbReference type="Proteomes" id="UP001239445"/>
    </source>
</evidence>
<dbReference type="SUPFAM" id="SSF82199">
    <property type="entry name" value="SET domain"/>
    <property type="match status" value="1"/>
</dbReference>
<dbReference type="PROSITE" id="PS50865">
    <property type="entry name" value="ZF_MYND_2"/>
    <property type="match status" value="1"/>
</dbReference>
<gene>
    <name evidence="7" type="ORF">QBC47DRAFT_376838</name>
</gene>
<evidence type="ECO:0008006" key="9">
    <source>
        <dbReference type="Google" id="ProtNLM"/>
    </source>
</evidence>
<evidence type="ECO:0000259" key="6">
    <source>
        <dbReference type="PROSITE" id="PS50865"/>
    </source>
</evidence>
<evidence type="ECO:0000256" key="3">
    <source>
        <dbReference type="ARBA" id="ARBA00022833"/>
    </source>
</evidence>
<dbReference type="EMBL" id="MU839830">
    <property type="protein sequence ID" value="KAK1757723.1"/>
    <property type="molecule type" value="Genomic_DNA"/>
</dbReference>
<keyword evidence="1" id="KW-0479">Metal-binding</keyword>
<organism evidence="7 8">
    <name type="scientific">Echria macrotheca</name>
    <dbReference type="NCBI Taxonomy" id="438768"/>
    <lineage>
        <taxon>Eukaryota</taxon>
        <taxon>Fungi</taxon>
        <taxon>Dikarya</taxon>
        <taxon>Ascomycota</taxon>
        <taxon>Pezizomycotina</taxon>
        <taxon>Sordariomycetes</taxon>
        <taxon>Sordariomycetidae</taxon>
        <taxon>Sordariales</taxon>
        <taxon>Schizotheciaceae</taxon>
        <taxon>Echria</taxon>
    </lineage>
</organism>
<protein>
    <recommendedName>
        <fullName evidence="9">MYND-type zinc finger protein samB</fullName>
    </recommendedName>
</protein>
<proteinExistence type="predicted"/>
<evidence type="ECO:0000256" key="4">
    <source>
        <dbReference type="PROSITE-ProRule" id="PRU00134"/>
    </source>
</evidence>
<dbReference type="InterPro" id="IPR050869">
    <property type="entry name" value="H3K4_H4K5_MeTrfase"/>
</dbReference>
<dbReference type="AlphaFoldDB" id="A0AAJ0FBW0"/>
<dbReference type="PANTHER" id="PTHR12197:SF251">
    <property type="entry name" value="EG:BACR7C10.4 PROTEIN"/>
    <property type="match status" value="1"/>
</dbReference>
<dbReference type="Gene3D" id="6.10.140.2220">
    <property type="match status" value="1"/>
</dbReference>
<feature type="domain" description="MYND-type" evidence="6">
    <location>
        <begin position="49"/>
        <end position="94"/>
    </location>
</feature>
<dbReference type="Proteomes" id="UP001239445">
    <property type="component" value="Unassembled WGS sequence"/>
</dbReference>
<dbReference type="Gene3D" id="2.170.270.10">
    <property type="entry name" value="SET domain"/>
    <property type="match status" value="1"/>
</dbReference>
<evidence type="ECO:0000256" key="1">
    <source>
        <dbReference type="ARBA" id="ARBA00022723"/>
    </source>
</evidence>
<dbReference type="InterPro" id="IPR001214">
    <property type="entry name" value="SET_dom"/>
</dbReference>
<dbReference type="InterPro" id="IPR002893">
    <property type="entry name" value="Znf_MYND"/>
</dbReference>
<reference evidence="7" key="1">
    <citation type="submission" date="2023-06" db="EMBL/GenBank/DDBJ databases">
        <title>Genome-scale phylogeny and comparative genomics of the fungal order Sordariales.</title>
        <authorList>
            <consortium name="Lawrence Berkeley National Laboratory"/>
            <person name="Hensen N."/>
            <person name="Bonometti L."/>
            <person name="Westerberg I."/>
            <person name="Brannstrom I.O."/>
            <person name="Guillou S."/>
            <person name="Cros-Aarteil S."/>
            <person name="Calhoun S."/>
            <person name="Haridas S."/>
            <person name="Kuo A."/>
            <person name="Mondo S."/>
            <person name="Pangilinan J."/>
            <person name="Riley R."/>
            <person name="Labutti K."/>
            <person name="Andreopoulos B."/>
            <person name="Lipzen A."/>
            <person name="Chen C."/>
            <person name="Yanf M."/>
            <person name="Daum C."/>
            <person name="Ng V."/>
            <person name="Clum A."/>
            <person name="Steindorff A."/>
            <person name="Ohm R."/>
            <person name="Martin F."/>
            <person name="Silar P."/>
            <person name="Natvig D."/>
            <person name="Lalanne C."/>
            <person name="Gautier V."/>
            <person name="Ament-Velasquez S.L."/>
            <person name="Kruys A."/>
            <person name="Hutchinson M.I."/>
            <person name="Powell A.J."/>
            <person name="Barry K."/>
            <person name="Miller A.N."/>
            <person name="Grigoriev I.V."/>
            <person name="Debuchy R."/>
            <person name="Gladieux P."/>
            <person name="Thoren M.H."/>
            <person name="Johannesson H."/>
        </authorList>
    </citation>
    <scope>NUCLEOTIDE SEQUENCE</scope>
    <source>
        <strain evidence="7">PSN4</strain>
    </source>
</reference>
<keyword evidence="2 4" id="KW-0863">Zinc-finger</keyword>
<dbReference type="Pfam" id="PF01753">
    <property type="entry name" value="zf-MYND"/>
    <property type="match status" value="1"/>
</dbReference>
<name>A0AAJ0FBW0_9PEZI</name>
<dbReference type="InterPro" id="IPR046341">
    <property type="entry name" value="SET_dom_sf"/>
</dbReference>
<dbReference type="Gene3D" id="1.10.220.160">
    <property type="match status" value="1"/>
</dbReference>
<sequence>MPPPGTRLANTPKGRALIATRNFAAGEPIATFDKPLLALPDSNSMRTTCNYCLRTDQSNANAQPLRACSRCKAAVYCDEACQRAHWKAAHKVECSVFVRVRDRAGKDWLPTSTRAVAQVLLLMRAGNPAISAAFGHGGSLRGNVEAYKRDADLWEGFKLQSMAAIVYSGLPETEEQLATAAEVLCKIQTNAFDRMDADTGKAGIYVDAELSMVNHSCIPNAFVAFDKRTAILRARRPIAGGDEIEICYIDNTQPRSVRQHNLRLYDFQCACPRCQDDLDVYQVCAMSPNIPLNVLSLQPDLSKLRDPPIDRSLISSTTIETSFKACVSCEIPETLRDLKQYWKLCRDLIRAGMWAVNPVIKMIRDAVDFCKPDNKTLAYAVSMQCFIATECEPFMSVAPFMPMRIRNLWEIADLLGFTMDGSAEKCPFEPAADVLARADLLSMHEAMLRLVVHYGPIGATEEWNILQMAKEALAEVEKVQGRERQLAMLRTWIRDPNDPEAASFFRENVLKPINELAALAPAIMDMLFGDGAVTQVA</sequence>
<dbReference type="PANTHER" id="PTHR12197">
    <property type="entry name" value="HISTONE-LYSINE N-METHYLTRANSFERASE SMYD"/>
    <property type="match status" value="1"/>
</dbReference>